<sequence>MEPLYATTKTCICCERSYPTSRVRPSFKKAASRDSDFRALYANDINPDYYIVWVCPDCGFSSTENGASRLTDAQKKAYYEQAGSRWIHRDFGGSRTREQALICCKLGLLCAGIIGEKERVIAGLLHHIAWLYRSEGNAEQEQRFLRHSLDAYIAVFETEGVSLNNAKLMYLIGELHRRVGDPRLAVRWFSRVVNDKKITDAAMIRASREQWQMIREAQMGLDEETAEGIA</sequence>
<proteinExistence type="predicted"/>
<evidence type="ECO:0000313" key="1">
    <source>
        <dbReference type="EMBL" id="NBC71573.1"/>
    </source>
</evidence>
<dbReference type="EMBL" id="JAAAMU010000012">
    <property type="protein sequence ID" value="NBC71573.1"/>
    <property type="molecule type" value="Genomic_DNA"/>
</dbReference>
<dbReference type="Proteomes" id="UP000558113">
    <property type="component" value="Unassembled WGS sequence"/>
</dbReference>
<gene>
    <name evidence="1" type="ORF">GT003_21470</name>
</gene>
<keyword evidence="2" id="KW-1185">Reference proteome</keyword>
<protein>
    <submittedName>
        <fullName evidence="1">DUF2225 domain-containing protein</fullName>
    </submittedName>
</protein>
<organism evidence="1 2">
    <name type="scientific">Paenibacillus sacheonensis</name>
    <dbReference type="NCBI Taxonomy" id="742054"/>
    <lineage>
        <taxon>Bacteria</taxon>
        <taxon>Bacillati</taxon>
        <taxon>Bacillota</taxon>
        <taxon>Bacilli</taxon>
        <taxon>Bacillales</taxon>
        <taxon>Paenibacillaceae</taxon>
        <taxon>Paenibacillus</taxon>
    </lineage>
</organism>
<accession>A0A7X4YS87</accession>
<name>A0A7X4YS87_9BACL</name>
<reference evidence="1 2" key="1">
    <citation type="submission" date="2020-01" db="EMBL/GenBank/DDBJ databases">
        <title>Paenibacillus soybeanensis sp. nov. isolated from the nodules of soybean (Glycine max(L.) Merr).</title>
        <authorList>
            <person name="Wang H."/>
        </authorList>
    </citation>
    <scope>NUCLEOTIDE SEQUENCE [LARGE SCALE GENOMIC DNA]</scope>
    <source>
        <strain evidence="1 2">DSM 23054</strain>
    </source>
</reference>
<dbReference type="OrthoDB" id="9780343at2"/>
<comment type="caution">
    <text evidence="1">The sequence shown here is derived from an EMBL/GenBank/DDBJ whole genome shotgun (WGS) entry which is preliminary data.</text>
</comment>
<dbReference type="Pfam" id="PF09986">
    <property type="entry name" value="DUF2225"/>
    <property type="match status" value="1"/>
</dbReference>
<evidence type="ECO:0000313" key="2">
    <source>
        <dbReference type="Proteomes" id="UP000558113"/>
    </source>
</evidence>
<dbReference type="AlphaFoldDB" id="A0A7X4YS87"/>
<dbReference type="InterPro" id="IPR011990">
    <property type="entry name" value="TPR-like_helical_dom_sf"/>
</dbReference>
<dbReference type="InterPro" id="IPR018708">
    <property type="entry name" value="DUF2225"/>
</dbReference>
<dbReference type="Gene3D" id="1.25.40.10">
    <property type="entry name" value="Tetratricopeptide repeat domain"/>
    <property type="match status" value="1"/>
</dbReference>
<dbReference type="RefSeq" id="WP_161701663.1">
    <property type="nucleotide sequence ID" value="NZ_JAAAMU010000012.1"/>
</dbReference>